<dbReference type="Proteomes" id="UP000268857">
    <property type="component" value="Unassembled WGS sequence"/>
</dbReference>
<dbReference type="InterPro" id="IPR052345">
    <property type="entry name" value="Rad_response_metalloprotease"/>
</dbReference>
<organism evidence="2 3">
    <name type="scientific">Chlorogloeopsis fritschii PCC 6912</name>
    <dbReference type="NCBI Taxonomy" id="211165"/>
    <lineage>
        <taxon>Bacteria</taxon>
        <taxon>Bacillati</taxon>
        <taxon>Cyanobacteriota</taxon>
        <taxon>Cyanophyceae</taxon>
        <taxon>Nostocales</taxon>
        <taxon>Chlorogloeopsidaceae</taxon>
        <taxon>Chlorogloeopsis</taxon>
    </lineage>
</organism>
<evidence type="ECO:0000259" key="1">
    <source>
        <dbReference type="Pfam" id="PF06114"/>
    </source>
</evidence>
<comment type="caution">
    <text evidence="2">The sequence shown here is derived from an EMBL/GenBank/DDBJ whole genome shotgun (WGS) entry which is preliminary data.</text>
</comment>
<name>A0A433MX36_CHLFR</name>
<dbReference type="Gene3D" id="1.10.10.2910">
    <property type="match status" value="1"/>
</dbReference>
<dbReference type="Pfam" id="PF06114">
    <property type="entry name" value="Peptidase_M78"/>
    <property type="match status" value="1"/>
</dbReference>
<dbReference type="AlphaFoldDB" id="A0A433MX36"/>
<evidence type="ECO:0000313" key="2">
    <source>
        <dbReference type="EMBL" id="RUR72635.1"/>
    </source>
</evidence>
<sequence>MILEHRRMVISQAVELAYQEAGLELANLKPGVVPLYELIRAYPIRVAEIKDMTIQSVADFLEVETGQKLPLTDSENQDLKLAGYLYLLEYKSFFYGCILVEQKPHLAPVSRRRFSAAHELGHYLLHFIPLLQTPQKNSLKEPLILTEGLYVQNKSEEDDESKEDNDKSTAQFTFTNGIQAVIDSLGIDEKQMEAEADQFAAELLMPASACFALAKRYRGRFGTKRDVLAKRLATEFLVSQEAMKRRLKDLQLPEILLNKNSQTTNK</sequence>
<dbReference type="STRING" id="211165.GCA_000317285_06780"/>
<feature type="domain" description="IrrE N-terminal-like" evidence="1">
    <location>
        <begin position="188"/>
        <end position="248"/>
    </location>
</feature>
<dbReference type="PANTHER" id="PTHR43236:SF2">
    <property type="entry name" value="BLL0069 PROTEIN"/>
    <property type="match status" value="1"/>
</dbReference>
<reference evidence="2 3" key="1">
    <citation type="journal article" date="2019" name="Genome Biol. Evol.">
        <title>Day and night: Metabolic profiles and evolutionary relationships of six axenic non-marine cyanobacteria.</title>
        <authorList>
            <person name="Will S.E."/>
            <person name="Henke P."/>
            <person name="Boedeker C."/>
            <person name="Huang S."/>
            <person name="Brinkmann H."/>
            <person name="Rohde M."/>
            <person name="Jarek M."/>
            <person name="Friedl T."/>
            <person name="Seufert S."/>
            <person name="Schumacher M."/>
            <person name="Overmann J."/>
            <person name="Neumann-Schaal M."/>
            <person name="Petersen J."/>
        </authorList>
    </citation>
    <scope>NUCLEOTIDE SEQUENCE [LARGE SCALE GENOMIC DNA]</scope>
    <source>
        <strain evidence="2 3">PCC 6912</strain>
    </source>
</reference>
<dbReference type="InterPro" id="IPR010359">
    <property type="entry name" value="IrrE_HExxH"/>
</dbReference>
<keyword evidence="3" id="KW-1185">Reference proteome</keyword>
<dbReference type="RefSeq" id="WP_016879858.1">
    <property type="nucleotide sequence ID" value="NZ_AJLN01000161.1"/>
</dbReference>
<dbReference type="EMBL" id="RSCJ01000045">
    <property type="protein sequence ID" value="RUR72635.1"/>
    <property type="molecule type" value="Genomic_DNA"/>
</dbReference>
<evidence type="ECO:0000313" key="3">
    <source>
        <dbReference type="Proteomes" id="UP000268857"/>
    </source>
</evidence>
<protein>
    <recommendedName>
        <fullName evidence="1">IrrE N-terminal-like domain-containing protein</fullName>
    </recommendedName>
</protein>
<dbReference type="PANTHER" id="PTHR43236">
    <property type="entry name" value="ANTITOXIN HIGA1"/>
    <property type="match status" value="1"/>
</dbReference>
<accession>A0A433MX36</accession>
<proteinExistence type="predicted"/>
<gene>
    <name evidence="2" type="ORF">PCC6912_61920</name>
</gene>
<dbReference type="OrthoDB" id="510784at2"/>